<feature type="transmembrane region" description="Helical" evidence="1">
    <location>
        <begin position="387"/>
        <end position="405"/>
    </location>
</feature>
<feature type="transmembrane region" description="Helical" evidence="1">
    <location>
        <begin position="322"/>
        <end position="341"/>
    </location>
</feature>
<accession>A0A0G0RNC6</accession>
<dbReference type="EMBL" id="LBYI01000001">
    <property type="protein sequence ID" value="KKR51411.1"/>
    <property type="molecule type" value="Genomic_DNA"/>
</dbReference>
<feature type="transmembrane region" description="Helical" evidence="1">
    <location>
        <begin position="173"/>
        <end position="206"/>
    </location>
</feature>
<comment type="caution">
    <text evidence="2">The sequence shown here is derived from an EMBL/GenBank/DDBJ whole genome shotgun (WGS) entry which is preliminary data.</text>
</comment>
<evidence type="ECO:0000256" key="1">
    <source>
        <dbReference type="SAM" id="Phobius"/>
    </source>
</evidence>
<dbReference type="AlphaFoldDB" id="A0A0G0RNC6"/>
<name>A0A0G0RNC6_9BACT</name>
<evidence type="ECO:0008006" key="4">
    <source>
        <dbReference type="Google" id="ProtNLM"/>
    </source>
</evidence>
<feature type="transmembrane region" description="Helical" evidence="1">
    <location>
        <begin position="143"/>
        <end position="161"/>
    </location>
</feature>
<dbReference type="Proteomes" id="UP000034531">
    <property type="component" value="Unassembled WGS sequence"/>
</dbReference>
<keyword evidence="1" id="KW-0812">Transmembrane</keyword>
<protein>
    <recommendedName>
        <fullName evidence="4">Membrane protein 6-pyruvoyl-tetrahydropterin synthase-related domain-containing protein</fullName>
    </recommendedName>
</protein>
<feature type="transmembrane region" description="Helical" evidence="1">
    <location>
        <begin position="118"/>
        <end position="136"/>
    </location>
</feature>
<proteinExistence type="predicted"/>
<feature type="transmembrane region" description="Helical" evidence="1">
    <location>
        <begin position="95"/>
        <end position="112"/>
    </location>
</feature>
<keyword evidence="1" id="KW-1133">Transmembrane helix</keyword>
<feature type="transmembrane region" description="Helical" evidence="1">
    <location>
        <begin position="361"/>
        <end position="380"/>
    </location>
</feature>
<feature type="transmembrane region" description="Helical" evidence="1">
    <location>
        <begin position="218"/>
        <end position="238"/>
    </location>
</feature>
<evidence type="ECO:0000313" key="3">
    <source>
        <dbReference type="Proteomes" id="UP000034531"/>
    </source>
</evidence>
<sequence length="575" mass="65040">MNKNLIALVIIIAASIVVSHPLLKPGLFMMHDDQQVARLFVFDQALKAGQFPVRWVGGLGFGFGYPLFIFYPPLVYVVGEIFHLIGFGYINSTKLVFFTGILFSGVAMYVLVKDLWGKYAALIGALFYIIVPYRALDVYVRGALAESYAFVWLPLVLWSLYKLSVTKNVNYAYFSAVFLALLMVTHNLIFLPFMLIFSMFCIFLINNSPNQVLLIKHLILSGLVGAALSAYFWMPALFEKQYTIVDSLLLVNLANYKIHFVYPQQLWNWQWGFGGSSAGLADGISFKIGKLHIIIAMLAVIIAFLGKYLTHPKSKVNSKTDNLVIIFFFLFIFSAFMATFYSKVIWEAIPPLAYLQFPWRFLTFTALFSSILAGAFVYYLKLPVVKIASGFFLIVLLLIPNLKLFQPQFYRNDLTDAQATSKEVINWDVSLSSFEYAPKGVELYRNDLGTNQIKIAKFQIPTQQIEPISGNPQITLQKTTPTQTQFQVDSPTASKIRTNIFNFPGWHLKIDGGQAIIDDNNTLKLITFNVPKGNHSVRIEFGNTPVRLLANFISLLGIAYLFIIAIKKWKTLNIH</sequence>
<evidence type="ECO:0000313" key="2">
    <source>
        <dbReference type="EMBL" id="KKR51411.1"/>
    </source>
</evidence>
<gene>
    <name evidence="2" type="ORF">UT84_C0001G0096</name>
</gene>
<feature type="transmembrane region" description="Helical" evidence="1">
    <location>
        <begin position="68"/>
        <end position="90"/>
    </location>
</feature>
<organism evidence="2 3">
    <name type="scientific">Candidatus Curtissbacteria bacterium GW2011_GWA1_40_16</name>
    <dbReference type="NCBI Taxonomy" id="1618405"/>
    <lineage>
        <taxon>Bacteria</taxon>
        <taxon>Candidatus Curtissiibacteriota</taxon>
    </lineage>
</organism>
<feature type="transmembrane region" description="Helical" evidence="1">
    <location>
        <begin position="548"/>
        <end position="566"/>
    </location>
</feature>
<reference evidence="2 3" key="1">
    <citation type="journal article" date="2015" name="Nature">
        <title>rRNA introns, odd ribosomes, and small enigmatic genomes across a large radiation of phyla.</title>
        <authorList>
            <person name="Brown C.T."/>
            <person name="Hug L.A."/>
            <person name="Thomas B.C."/>
            <person name="Sharon I."/>
            <person name="Castelle C.J."/>
            <person name="Singh A."/>
            <person name="Wilkins M.J."/>
            <person name="Williams K.H."/>
            <person name="Banfield J.F."/>
        </authorList>
    </citation>
    <scope>NUCLEOTIDE SEQUENCE [LARGE SCALE GENOMIC DNA]</scope>
</reference>
<keyword evidence="1" id="KW-0472">Membrane</keyword>
<feature type="transmembrane region" description="Helical" evidence="1">
    <location>
        <begin position="291"/>
        <end position="310"/>
    </location>
</feature>